<evidence type="ECO:0000259" key="3">
    <source>
        <dbReference type="SMART" id="SM00062"/>
    </source>
</evidence>
<accession>A0A1H9G217</accession>
<evidence type="ECO:0000256" key="2">
    <source>
        <dbReference type="SAM" id="SignalP"/>
    </source>
</evidence>
<dbReference type="CDD" id="cd13530">
    <property type="entry name" value="PBP2_peptides_like"/>
    <property type="match status" value="1"/>
</dbReference>
<feature type="signal peptide" evidence="2">
    <location>
        <begin position="1"/>
        <end position="33"/>
    </location>
</feature>
<dbReference type="SMART" id="SM00062">
    <property type="entry name" value="PBPb"/>
    <property type="match status" value="1"/>
</dbReference>
<keyword evidence="5" id="KW-1185">Reference proteome</keyword>
<evidence type="ECO:0000313" key="4">
    <source>
        <dbReference type="EMBL" id="SEQ44164.1"/>
    </source>
</evidence>
<dbReference type="EMBL" id="FOEP01000007">
    <property type="protein sequence ID" value="SEQ44164.1"/>
    <property type="molecule type" value="Genomic_DNA"/>
</dbReference>
<sequence length="260" mass="27498">MTKKPSLVSRRALSGMAAVAVFALSAMTGPSLADTPVYKVGSTTSGVPFTFLDVKKNSVQGVMVDIIEAIGEKEGFSADVQATQWSALIPSVTSGKIDIIAAAMYATPKRAEIVDFTETVYPYGEGLFVATDDTADYTKPEDLAGKTVGVQVGTAYVEPMESLGVFKEVKIYDAIADIMRDVQLGRIDAGFADQPIVAYQVAQGAAKVRLVKTYESTVVGEVAIAVNKGNTELLDTLNSGLAAIKSSGELDEILVKWGLK</sequence>
<dbReference type="PANTHER" id="PTHR35936:SF17">
    <property type="entry name" value="ARGININE-BINDING EXTRACELLULAR PROTEIN ARTP"/>
    <property type="match status" value="1"/>
</dbReference>
<dbReference type="STRING" id="657014.SAMN04488092_10710"/>
<dbReference type="Pfam" id="PF00497">
    <property type="entry name" value="SBP_bac_3"/>
    <property type="match status" value="1"/>
</dbReference>
<dbReference type="Proteomes" id="UP000198634">
    <property type="component" value="Unassembled WGS sequence"/>
</dbReference>
<dbReference type="Gene3D" id="3.40.190.10">
    <property type="entry name" value="Periplasmic binding protein-like II"/>
    <property type="match status" value="2"/>
</dbReference>
<protein>
    <submittedName>
        <fullName evidence="4">Amino acid ABC transporter substrate-binding protein, PAAT family</fullName>
    </submittedName>
</protein>
<evidence type="ECO:0000256" key="1">
    <source>
        <dbReference type="ARBA" id="ARBA00022729"/>
    </source>
</evidence>
<dbReference type="InterPro" id="IPR001638">
    <property type="entry name" value="Solute-binding_3/MltF_N"/>
</dbReference>
<evidence type="ECO:0000313" key="5">
    <source>
        <dbReference type="Proteomes" id="UP000198634"/>
    </source>
</evidence>
<dbReference type="PANTHER" id="PTHR35936">
    <property type="entry name" value="MEMBRANE-BOUND LYTIC MUREIN TRANSGLYCOSYLASE F"/>
    <property type="match status" value="1"/>
</dbReference>
<feature type="chain" id="PRO_5009300920" evidence="2">
    <location>
        <begin position="34"/>
        <end position="260"/>
    </location>
</feature>
<name>A0A1H9G217_9RHOB</name>
<keyword evidence="1 2" id="KW-0732">Signal</keyword>
<dbReference type="SUPFAM" id="SSF53850">
    <property type="entry name" value="Periplasmic binding protein-like II"/>
    <property type="match status" value="1"/>
</dbReference>
<dbReference type="RefSeq" id="WP_245776379.1">
    <property type="nucleotide sequence ID" value="NZ_FOEP01000007.1"/>
</dbReference>
<proteinExistence type="predicted"/>
<dbReference type="AlphaFoldDB" id="A0A1H9G217"/>
<gene>
    <name evidence="4" type="ORF">SAMN04488092_10710</name>
</gene>
<organism evidence="4 5">
    <name type="scientific">Thalassovita taeanensis</name>
    <dbReference type="NCBI Taxonomy" id="657014"/>
    <lineage>
        <taxon>Bacteria</taxon>
        <taxon>Pseudomonadati</taxon>
        <taxon>Pseudomonadota</taxon>
        <taxon>Alphaproteobacteria</taxon>
        <taxon>Rhodobacterales</taxon>
        <taxon>Roseobacteraceae</taxon>
        <taxon>Thalassovita</taxon>
    </lineage>
</organism>
<feature type="domain" description="Solute-binding protein family 3/N-terminal" evidence="3">
    <location>
        <begin position="37"/>
        <end position="260"/>
    </location>
</feature>
<reference evidence="4 5" key="1">
    <citation type="submission" date="2016-10" db="EMBL/GenBank/DDBJ databases">
        <authorList>
            <person name="de Groot N.N."/>
        </authorList>
    </citation>
    <scope>NUCLEOTIDE SEQUENCE [LARGE SCALE GENOMIC DNA]</scope>
    <source>
        <strain evidence="4 5">DSM 22007</strain>
    </source>
</reference>